<accession>A0ABX2GSI8</accession>
<evidence type="ECO:0000259" key="4">
    <source>
        <dbReference type="Pfam" id="PF13377"/>
    </source>
</evidence>
<feature type="domain" description="Transcriptional regulator LacI/GalR-like sensor" evidence="4">
    <location>
        <begin position="5"/>
        <end position="38"/>
    </location>
</feature>
<evidence type="ECO:0000256" key="2">
    <source>
        <dbReference type="ARBA" id="ARBA00023125"/>
    </source>
</evidence>
<proteinExistence type="predicted"/>
<comment type="caution">
    <text evidence="5">The sequence shown here is derived from an EMBL/GenBank/DDBJ whole genome shotgun (WGS) entry which is preliminary data.</text>
</comment>
<dbReference type="Gene3D" id="3.40.50.2300">
    <property type="match status" value="1"/>
</dbReference>
<keyword evidence="2" id="KW-0238">DNA-binding</keyword>
<reference evidence="5 6" key="1">
    <citation type="journal article" date="2020" name="Cell Host Microbe">
        <title>Functional and Genomic Variation between Human-Derived Isolates of Lachnospiraceae Reveals Inter- and Intra-Species Diversity.</title>
        <authorList>
            <person name="Sorbara M.T."/>
            <person name="Littmann E.R."/>
            <person name="Fontana E."/>
            <person name="Moody T.U."/>
            <person name="Kohout C.E."/>
            <person name="Gjonbalaj M."/>
            <person name="Eaton V."/>
            <person name="Seok R."/>
            <person name="Leiner I.M."/>
            <person name="Pamer E.G."/>
        </authorList>
    </citation>
    <scope>NUCLEOTIDE SEQUENCE [LARGE SCALE GENOMIC DNA]</scope>
    <source>
        <strain evidence="5 6">MSK.20.11</strain>
    </source>
</reference>
<dbReference type="EMBL" id="JAAIPF010000031">
    <property type="protein sequence ID" value="NSF74651.1"/>
    <property type="molecule type" value="Genomic_DNA"/>
</dbReference>
<protein>
    <submittedName>
        <fullName evidence="5">Substrate-binding domain-containing protein</fullName>
    </submittedName>
</protein>
<keyword evidence="3" id="KW-0804">Transcription</keyword>
<dbReference type="InterPro" id="IPR046335">
    <property type="entry name" value="LacI/GalR-like_sensor"/>
</dbReference>
<sequence length="39" mass="4409">MRFRGLSELPSAFIYFNDRLAGGAIKAIHEKGLKIPEDF</sequence>
<name>A0ABX2GSI8_9FIRM</name>
<evidence type="ECO:0000256" key="3">
    <source>
        <dbReference type="ARBA" id="ARBA00023163"/>
    </source>
</evidence>
<evidence type="ECO:0000256" key="1">
    <source>
        <dbReference type="ARBA" id="ARBA00023015"/>
    </source>
</evidence>
<dbReference type="SUPFAM" id="SSF53822">
    <property type="entry name" value="Periplasmic binding protein-like I"/>
    <property type="match status" value="1"/>
</dbReference>
<dbReference type="Proteomes" id="UP000822152">
    <property type="component" value="Unassembled WGS sequence"/>
</dbReference>
<evidence type="ECO:0000313" key="5">
    <source>
        <dbReference type="EMBL" id="NSF74651.1"/>
    </source>
</evidence>
<evidence type="ECO:0000313" key="6">
    <source>
        <dbReference type="Proteomes" id="UP000822152"/>
    </source>
</evidence>
<keyword evidence="1" id="KW-0805">Transcription regulation</keyword>
<keyword evidence="6" id="KW-1185">Reference proteome</keyword>
<gene>
    <name evidence="5" type="ORF">G4952_12735</name>
</gene>
<dbReference type="Pfam" id="PF13377">
    <property type="entry name" value="Peripla_BP_3"/>
    <property type="match status" value="1"/>
</dbReference>
<organism evidence="5 6">
    <name type="scientific">Blautia wexlerae</name>
    <dbReference type="NCBI Taxonomy" id="418240"/>
    <lineage>
        <taxon>Bacteria</taxon>
        <taxon>Bacillati</taxon>
        <taxon>Bacillota</taxon>
        <taxon>Clostridia</taxon>
        <taxon>Lachnospirales</taxon>
        <taxon>Lachnospiraceae</taxon>
        <taxon>Blautia</taxon>
    </lineage>
</organism>
<dbReference type="InterPro" id="IPR028082">
    <property type="entry name" value="Peripla_BP_I"/>
</dbReference>